<dbReference type="Proteomes" id="UP000239990">
    <property type="component" value="Unassembled WGS sequence"/>
</dbReference>
<gene>
    <name evidence="2" type="ORF">C4E15_06235</name>
    <name evidence="1" type="ORF">N5D93_06730</name>
</gene>
<evidence type="ECO:0000313" key="2">
    <source>
        <dbReference type="EMBL" id="PPA77609.1"/>
    </source>
</evidence>
<evidence type="ECO:0000313" key="1">
    <source>
        <dbReference type="EMBL" id="MDH0735497.1"/>
    </source>
</evidence>
<comment type="caution">
    <text evidence="2">The sequence shown here is derived from an EMBL/GenBank/DDBJ whole genome shotgun (WGS) entry which is preliminary data.</text>
</comment>
<sequence>MKEIMRFAVGDVFLCVEEQPSAEYVVLRVRERKGNGRPGRTLGAETQRRSELFAIGMGLHAVASTLIPEQTFDQSKTMGAARRKMNQIPLREQERQALNRILAGDPTEPQRSIQIVNAMYRKLQRRMHVVQRCVQLMEVLSDQDAHQIDLLLALAATGRPLPFSIHVGLEPSAELDGARNGVTH</sequence>
<protein>
    <submittedName>
        <fullName evidence="2">Uncharacterized protein</fullName>
    </submittedName>
</protein>
<dbReference type="Proteomes" id="UP001161094">
    <property type="component" value="Unassembled WGS sequence"/>
</dbReference>
<dbReference type="GeneID" id="92905963"/>
<dbReference type="EMBL" id="PREU01000002">
    <property type="protein sequence ID" value="PPA77609.1"/>
    <property type="molecule type" value="Genomic_DNA"/>
</dbReference>
<dbReference type="KEGG" id="asw:CVS48_08480"/>
<dbReference type="EMBL" id="JAOCDZ010000003">
    <property type="protein sequence ID" value="MDH0735497.1"/>
    <property type="molecule type" value="Genomic_DNA"/>
</dbReference>
<reference evidence="2 3" key="1">
    <citation type="submission" date="2018-02" db="EMBL/GenBank/DDBJ databases">
        <title>Draft Genome of Achromobacter spanius stain 6.</title>
        <authorList>
            <person name="Gunasekera T.S."/>
            <person name="Radwan O."/>
            <person name="Ruiz O.N."/>
        </authorList>
    </citation>
    <scope>NUCLEOTIDE SEQUENCE [LARGE SCALE GENOMIC DNA]</scope>
    <source>
        <strain evidence="2 3">6</strain>
    </source>
</reference>
<proteinExistence type="predicted"/>
<organism evidence="2 3">
    <name type="scientific">Achromobacter spanius</name>
    <dbReference type="NCBI Taxonomy" id="217203"/>
    <lineage>
        <taxon>Bacteria</taxon>
        <taxon>Pseudomonadati</taxon>
        <taxon>Pseudomonadota</taxon>
        <taxon>Betaproteobacteria</taxon>
        <taxon>Burkholderiales</taxon>
        <taxon>Alcaligenaceae</taxon>
        <taxon>Achromobacter</taxon>
    </lineage>
</organism>
<name>A0A2K8S1D0_9BURK</name>
<dbReference type="AlphaFoldDB" id="A0A2K8S1D0"/>
<dbReference type="OrthoDB" id="8659779at2"/>
<evidence type="ECO:0000313" key="3">
    <source>
        <dbReference type="Proteomes" id="UP000239990"/>
    </source>
</evidence>
<dbReference type="RefSeq" id="WP_100854050.1">
    <property type="nucleotide sequence ID" value="NZ_CADIJT010000003.1"/>
</dbReference>
<reference evidence="1" key="2">
    <citation type="submission" date="2022-09" db="EMBL/GenBank/DDBJ databases">
        <title>Intensive care unit water sources are persistently colonized with multi-drug resistant bacteria and are the site of extensive horizontal gene transfer of antibiotic resistance genes.</title>
        <authorList>
            <person name="Diorio-Toth L."/>
        </authorList>
    </citation>
    <scope>NUCLEOTIDE SEQUENCE</scope>
    <source>
        <strain evidence="1">GD03843</strain>
    </source>
</reference>
<accession>A0A2K8S1D0</accession>